<dbReference type="Proteomes" id="UP000887013">
    <property type="component" value="Unassembled WGS sequence"/>
</dbReference>
<sequence>MCPVLYMLVYLSRCLLPKAVQSSKDDFTLNDCIWFVFSSLMKQGFSRTTSFNPVRMLMSAWWLTCMLLTAFYTANLTAFMTTVSHFMDHTVEQFLLSNKEWIFRKGTAFSDDLFKQGKTKDEKEFLLLRNSFANGIGKMIETEEEVVDLVRKGDCLLCIL</sequence>
<evidence type="ECO:0000256" key="3">
    <source>
        <dbReference type="ARBA" id="ARBA00022448"/>
    </source>
</evidence>
<name>A0A8X6QK00_NEPPI</name>
<evidence type="ECO:0000313" key="15">
    <source>
        <dbReference type="EMBL" id="GFU30974.1"/>
    </source>
</evidence>
<feature type="chain" id="PRO_5036503216" evidence="13">
    <location>
        <begin position="23"/>
        <end position="160"/>
    </location>
</feature>
<dbReference type="GO" id="GO:0016020">
    <property type="term" value="C:membrane"/>
    <property type="evidence" value="ECO:0007669"/>
    <property type="project" value="UniProtKB-SubCell"/>
</dbReference>
<evidence type="ECO:0000256" key="12">
    <source>
        <dbReference type="SAM" id="Phobius"/>
    </source>
</evidence>
<evidence type="ECO:0000259" key="14">
    <source>
        <dbReference type="Pfam" id="PF00060"/>
    </source>
</evidence>
<dbReference type="PANTHER" id="PTHR18966">
    <property type="entry name" value="IONOTROPIC GLUTAMATE RECEPTOR"/>
    <property type="match status" value="1"/>
</dbReference>
<feature type="domain" description="Ionotropic glutamate receptor C-terminal" evidence="14">
    <location>
        <begin position="3"/>
        <end position="84"/>
    </location>
</feature>
<evidence type="ECO:0000256" key="5">
    <source>
        <dbReference type="ARBA" id="ARBA00022989"/>
    </source>
</evidence>
<feature type="transmembrane region" description="Helical" evidence="12">
    <location>
        <begin position="60"/>
        <end position="79"/>
    </location>
</feature>
<keyword evidence="4 12" id="KW-0812">Transmembrane</keyword>
<dbReference type="Pfam" id="PF00060">
    <property type="entry name" value="Lig_chan"/>
    <property type="match status" value="1"/>
</dbReference>
<evidence type="ECO:0000256" key="1">
    <source>
        <dbReference type="ARBA" id="ARBA00004141"/>
    </source>
</evidence>
<comment type="similarity">
    <text evidence="2">Belongs to the glutamate-gated ion channel (TC 1.A.10.1) family.</text>
</comment>
<evidence type="ECO:0000256" key="9">
    <source>
        <dbReference type="ARBA" id="ARBA00023180"/>
    </source>
</evidence>
<feature type="signal peptide" evidence="13">
    <location>
        <begin position="1"/>
        <end position="22"/>
    </location>
</feature>
<keyword evidence="9" id="KW-0325">Glycoprotein</keyword>
<gene>
    <name evidence="15" type="primary">Grid1_2</name>
    <name evidence="15" type="ORF">NPIL_647611</name>
</gene>
<keyword evidence="5 12" id="KW-1133">Transmembrane helix</keyword>
<organism evidence="15 16">
    <name type="scientific">Nephila pilipes</name>
    <name type="common">Giant wood spider</name>
    <name type="synonym">Nephila maculata</name>
    <dbReference type="NCBI Taxonomy" id="299642"/>
    <lineage>
        <taxon>Eukaryota</taxon>
        <taxon>Metazoa</taxon>
        <taxon>Ecdysozoa</taxon>
        <taxon>Arthropoda</taxon>
        <taxon>Chelicerata</taxon>
        <taxon>Arachnida</taxon>
        <taxon>Araneae</taxon>
        <taxon>Araneomorphae</taxon>
        <taxon>Entelegynae</taxon>
        <taxon>Araneoidea</taxon>
        <taxon>Nephilidae</taxon>
        <taxon>Nephila</taxon>
    </lineage>
</organism>
<keyword evidence="3" id="KW-0813">Transport</keyword>
<accession>A0A8X6QK00</accession>
<dbReference type="SUPFAM" id="SSF81324">
    <property type="entry name" value="Voltage-gated potassium channels"/>
    <property type="match status" value="1"/>
</dbReference>
<dbReference type="InterPro" id="IPR015683">
    <property type="entry name" value="Ionotropic_Glu_rcpt"/>
</dbReference>
<evidence type="ECO:0000256" key="7">
    <source>
        <dbReference type="ARBA" id="ARBA00023136"/>
    </source>
</evidence>
<keyword evidence="16" id="KW-1185">Reference proteome</keyword>
<dbReference type="EMBL" id="BMAW01082842">
    <property type="protein sequence ID" value="GFU30974.1"/>
    <property type="molecule type" value="Genomic_DNA"/>
</dbReference>
<evidence type="ECO:0000256" key="6">
    <source>
        <dbReference type="ARBA" id="ARBA00023065"/>
    </source>
</evidence>
<evidence type="ECO:0000256" key="11">
    <source>
        <dbReference type="ARBA" id="ARBA00023303"/>
    </source>
</evidence>
<evidence type="ECO:0000256" key="10">
    <source>
        <dbReference type="ARBA" id="ARBA00023286"/>
    </source>
</evidence>
<evidence type="ECO:0000256" key="2">
    <source>
        <dbReference type="ARBA" id="ARBA00008685"/>
    </source>
</evidence>
<keyword evidence="7 12" id="KW-0472">Membrane</keyword>
<dbReference type="AlphaFoldDB" id="A0A8X6QK00"/>
<evidence type="ECO:0000256" key="4">
    <source>
        <dbReference type="ARBA" id="ARBA00022692"/>
    </source>
</evidence>
<keyword evidence="10" id="KW-1071">Ligand-gated ion channel</keyword>
<keyword evidence="8 15" id="KW-0675">Receptor</keyword>
<keyword evidence="11" id="KW-0407">Ion channel</keyword>
<dbReference type="InterPro" id="IPR001320">
    <property type="entry name" value="Iontro_rcpt_C"/>
</dbReference>
<comment type="caution">
    <text evidence="15">The sequence shown here is derived from an EMBL/GenBank/DDBJ whole genome shotgun (WGS) entry which is preliminary data.</text>
</comment>
<keyword evidence="6" id="KW-0406">Ion transport</keyword>
<evidence type="ECO:0000256" key="13">
    <source>
        <dbReference type="SAM" id="SignalP"/>
    </source>
</evidence>
<evidence type="ECO:0000313" key="16">
    <source>
        <dbReference type="Proteomes" id="UP000887013"/>
    </source>
</evidence>
<proteinExistence type="inferred from homology"/>
<reference evidence="15" key="1">
    <citation type="submission" date="2020-08" db="EMBL/GenBank/DDBJ databases">
        <title>Multicomponent nature underlies the extraordinary mechanical properties of spider dragline silk.</title>
        <authorList>
            <person name="Kono N."/>
            <person name="Nakamura H."/>
            <person name="Mori M."/>
            <person name="Yoshida Y."/>
            <person name="Ohtoshi R."/>
            <person name="Malay A.D."/>
            <person name="Moran D.A.P."/>
            <person name="Tomita M."/>
            <person name="Numata K."/>
            <person name="Arakawa K."/>
        </authorList>
    </citation>
    <scope>NUCLEOTIDE SEQUENCE</scope>
</reference>
<keyword evidence="13" id="KW-0732">Signal</keyword>
<evidence type="ECO:0000256" key="8">
    <source>
        <dbReference type="ARBA" id="ARBA00023170"/>
    </source>
</evidence>
<dbReference type="GO" id="GO:0015276">
    <property type="term" value="F:ligand-gated monoatomic ion channel activity"/>
    <property type="evidence" value="ECO:0007669"/>
    <property type="project" value="InterPro"/>
</dbReference>
<comment type="subcellular location">
    <subcellularLocation>
        <location evidence="1">Membrane</location>
        <topology evidence="1">Multi-pass membrane protein</topology>
    </subcellularLocation>
</comment>
<dbReference type="OrthoDB" id="6436827at2759"/>
<dbReference type="Gene3D" id="1.10.287.70">
    <property type="match status" value="1"/>
</dbReference>
<protein>
    <submittedName>
        <fullName evidence="15">Glutamate receptor ionotropic, delta-1</fullName>
    </submittedName>
</protein>